<accession>A0A2N6LA00</accession>
<dbReference type="RefSeq" id="WP_102182780.1">
    <property type="nucleotide sequence ID" value="NZ_NMQE01000622.1"/>
</dbReference>
<organism evidence="1 2">
    <name type="scientific">Fischerella thermalis CCMEE 5318</name>
    <dbReference type="NCBI Taxonomy" id="2019666"/>
    <lineage>
        <taxon>Bacteria</taxon>
        <taxon>Bacillati</taxon>
        <taxon>Cyanobacteriota</taxon>
        <taxon>Cyanophyceae</taxon>
        <taxon>Nostocales</taxon>
        <taxon>Hapalosiphonaceae</taxon>
        <taxon>Fischerella</taxon>
    </lineage>
</organism>
<dbReference type="Gene3D" id="1.10.3450.10">
    <property type="entry name" value="TTHA0068-like"/>
    <property type="match status" value="1"/>
</dbReference>
<evidence type="ECO:0000313" key="1">
    <source>
        <dbReference type="EMBL" id="PMB19193.1"/>
    </source>
</evidence>
<sequence length="131" mass="14829">MTDDQPQQFWQGVEQFNTGEFYACHDTLEALWMEATEPEKTFYQGILQIAVALYHLGNHNWRGATILLGEGSNRLRRYPSVYGGIDVDELLEQSAALLRTLQQTEPEKLATMKLGETEGLPLPKIVMGTQE</sequence>
<evidence type="ECO:0008006" key="3">
    <source>
        <dbReference type="Google" id="ProtNLM"/>
    </source>
</evidence>
<gene>
    <name evidence="1" type="ORF">CEN46_19180</name>
</gene>
<name>A0A2N6LA00_9CYAN</name>
<dbReference type="PANTHER" id="PTHR34796">
    <property type="entry name" value="EXPRESSED PROTEIN"/>
    <property type="match status" value="1"/>
</dbReference>
<comment type="caution">
    <text evidence="1">The sequence shown here is derived from an EMBL/GenBank/DDBJ whole genome shotgun (WGS) entry which is preliminary data.</text>
</comment>
<dbReference type="PANTHER" id="PTHR34796:SF1">
    <property type="entry name" value="EXPRESSED PROTEIN"/>
    <property type="match status" value="1"/>
</dbReference>
<protein>
    <recommendedName>
        <fullName evidence="3">DUF309 domain-containing protein</fullName>
    </recommendedName>
</protein>
<dbReference type="Pfam" id="PF03745">
    <property type="entry name" value="DUF309"/>
    <property type="match status" value="1"/>
</dbReference>
<dbReference type="Proteomes" id="UP000235081">
    <property type="component" value="Unassembled WGS sequence"/>
</dbReference>
<dbReference type="AlphaFoldDB" id="A0A2N6LA00"/>
<dbReference type="SUPFAM" id="SSF140663">
    <property type="entry name" value="TTHA0068-like"/>
    <property type="match status" value="1"/>
</dbReference>
<reference evidence="1 2" key="1">
    <citation type="submission" date="2017-07" db="EMBL/GenBank/DDBJ databases">
        <title>Genomes of Fischerella (Mastigocladus) sp. strains.</title>
        <authorList>
            <person name="Miller S.R."/>
        </authorList>
    </citation>
    <scope>NUCLEOTIDE SEQUENCE [LARGE SCALE GENOMIC DNA]</scope>
    <source>
        <strain evidence="1 2">CCMEE 5318</strain>
    </source>
</reference>
<proteinExistence type="predicted"/>
<dbReference type="EMBL" id="NMQE01000622">
    <property type="protein sequence ID" value="PMB19193.1"/>
    <property type="molecule type" value="Genomic_DNA"/>
</dbReference>
<dbReference type="InterPro" id="IPR005500">
    <property type="entry name" value="DUF309"/>
</dbReference>
<dbReference type="InterPro" id="IPR023203">
    <property type="entry name" value="TTHA0068_sf"/>
</dbReference>
<evidence type="ECO:0000313" key="2">
    <source>
        <dbReference type="Proteomes" id="UP000235081"/>
    </source>
</evidence>